<reference evidence="11 12" key="1">
    <citation type="submission" date="2018-02" db="EMBL/GenBank/DDBJ databases">
        <title>Genomic Encyclopedia of Archaeal and Bacterial Type Strains, Phase II (KMG-II): from individual species to whole genera.</title>
        <authorList>
            <person name="Goeker M."/>
        </authorList>
    </citation>
    <scope>NUCLEOTIDE SEQUENCE [LARGE SCALE GENOMIC DNA]</scope>
    <source>
        <strain evidence="11 12">DSM 29526</strain>
    </source>
</reference>
<dbReference type="InterPro" id="IPR015886">
    <property type="entry name" value="H2TH_FPG"/>
</dbReference>
<dbReference type="Gene3D" id="1.10.8.50">
    <property type="match status" value="1"/>
</dbReference>
<dbReference type="GO" id="GO:0003684">
    <property type="term" value="F:damaged DNA binding"/>
    <property type="evidence" value="ECO:0007669"/>
    <property type="project" value="InterPro"/>
</dbReference>
<keyword evidence="5" id="KW-0238">DNA-binding</keyword>
<evidence type="ECO:0000256" key="1">
    <source>
        <dbReference type="ARBA" id="ARBA00001668"/>
    </source>
</evidence>
<evidence type="ECO:0000256" key="4">
    <source>
        <dbReference type="ARBA" id="ARBA00022801"/>
    </source>
</evidence>
<dbReference type="Gene3D" id="3.20.190.10">
    <property type="entry name" value="MutM-like, N-terminal"/>
    <property type="match status" value="1"/>
</dbReference>
<dbReference type="CDD" id="cd08966">
    <property type="entry name" value="EcFpg-like_N"/>
    <property type="match status" value="1"/>
</dbReference>
<evidence type="ECO:0000256" key="8">
    <source>
        <dbReference type="ARBA" id="ARBA00023268"/>
    </source>
</evidence>
<evidence type="ECO:0000256" key="2">
    <source>
        <dbReference type="ARBA" id="ARBA00009409"/>
    </source>
</evidence>
<protein>
    <submittedName>
        <fullName evidence="11">Formamidopyrimidine-DNA glycosylase</fullName>
    </submittedName>
</protein>
<evidence type="ECO:0000256" key="9">
    <source>
        <dbReference type="ARBA" id="ARBA00023295"/>
    </source>
</evidence>
<comment type="similarity">
    <text evidence="2">Belongs to the FPG family.</text>
</comment>
<keyword evidence="8" id="KW-0511">Multifunctional enzyme</keyword>
<name>A0A2S6I089_9BACT</name>
<keyword evidence="9" id="KW-0326">Glycosidase</keyword>
<comment type="caution">
    <text evidence="11">The sequence shown here is derived from an EMBL/GenBank/DDBJ whole genome shotgun (WGS) entry which is preliminary data.</text>
</comment>
<dbReference type="Proteomes" id="UP000237662">
    <property type="component" value="Unassembled WGS sequence"/>
</dbReference>
<dbReference type="PANTHER" id="PTHR22993:SF9">
    <property type="entry name" value="FORMAMIDOPYRIMIDINE-DNA GLYCOSYLASE"/>
    <property type="match status" value="1"/>
</dbReference>
<dbReference type="GO" id="GO:0008270">
    <property type="term" value="F:zinc ion binding"/>
    <property type="evidence" value="ECO:0007669"/>
    <property type="project" value="InterPro"/>
</dbReference>
<dbReference type="PANTHER" id="PTHR22993">
    <property type="entry name" value="FORMAMIDOPYRIMIDINE-DNA GLYCOSYLASE"/>
    <property type="match status" value="1"/>
</dbReference>
<dbReference type="OrthoDB" id="9800855at2"/>
<dbReference type="RefSeq" id="WP_104421595.1">
    <property type="nucleotide sequence ID" value="NZ_PTJC01000008.1"/>
</dbReference>
<dbReference type="InterPro" id="IPR012319">
    <property type="entry name" value="FPG_cat"/>
</dbReference>
<keyword evidence="7" id="KW-0456">Lyase</keyword>
<dbReference type="SMART" id="SM01232">
    <property type="entry name" value="H2TH"/>
    <property type="match status" value="1"/>
</dbReference>
<dbReference type="EMBL" id="PTJC01000008">
    <property type="protein sequence ID" value="PPK84260.1"/>
    <property type="molecule type" value="Genomic_DNA"/>
</dbReference>
<keyword evidence="4" id="KW-0378">Hydrolase</keyword>
<evidence type="ECO:0000313" key="12">
    <source>
        <dbReference type="Proteomes" id="UP000237662"/>
    </source>
</evidence>
<evidence type="ECO:0000256" key="6">
    <source>
        <dbReference type="ARBA" id="ARBA00023204"/>
    </source>
</evidence>
<dbReference type="SUPFAM" id="SSF46946">
    <property type="entry name" value="S13-like H2TH domain"/>
    <property type="match status" value="1"/>
</dbReference>
<keyword evidence="12" id="KW-1185">Reference proteome</keyword>
<dbReference type="GO" id="GO:0006284">
    <property type="term" value="P:base-excision repair"/>
    <property type="evidence" value="ECO:0007669"/>
    <property type="project" value="InterPro"/>
</dbReference>
<dbReference type="SUPFAM" id="SSF81624">
    <property type="entry name" value="N-terminal domain of MutM-like DNA repair proteins"/>
    <property type="match status" value="1"/>
</dbReference>
<evidence type="ECO:0000256" key="7">
    <source>
        <dbReference type="ARBA" id="ARBA00023239"/>
    </source>
</evidence>
<dbReference type="GO" id="GO:0003906">
    <property type="term" value="F:DNA-(apurinic or apyrimidinic site) endonuclease activity"/>
    <property type="evidence" value="ECO:0007669"/>
    <property type="project" value="InterPro"/>
</dbReference>
<comment type="catalytic activity">
    <reaction evidence="1">
        <text>Hydrolysis of DNA containing ring-opened 7-methylguanine residues, releasing 2,6-diamino-4-hydroxy-5-(N-methyl)formamidopyrimidine.</text>
        <dbReference type="EC" id="3.2.2.23"/>
    </reaction>
</comment>
<accession>A0A2S6I089</accession>
<dbReference type="Pfam" id="PF01149">
    <property type="entry name" value="Fapy_DNA_glyco"/>
    <property type="match status" value="1"/>
</dbReference>
<dbReference type="InterPro" id="IPR035937">
    <property type="entry name" value="FPG_N"/>
</dbReference>
<keyword evidence="6" id="KW-0234">DNA repair</keyword>
<evidence type="ECO:0000313" key="11">
    <source>
        <dbReference type="EMBL" id="PPK84260.1"/>
    </source>
</evidence>
<feature type="domain" description="Formamidopyrimidine-DNA glycosylase catalytic" evidence="10">
    <location>
        <begin position="2"/>
        <end position="115"/>
    </location>
</feature>
<evidence type="ECO:0000256" key="5">
    <source>
        <dbReference type="ARBA" id="ARBA00023125"/>
    </source>
</evidence>
<dbReference type="SMART" id="SM00898">
    <property type="entry name" value="Fapy_DNA_glyco"/>
    <property type="match status" value="1"/>
</dbReference>
<dbReference type="GO" id="GO:0016829">
    <property type="term" value="F:lyase activity"/>
    <property type="evidence" value="ECO:0007669"/>
    <property type="project" value="UniProtKB-KW"/>
</dbReference>
<dbReference type="Pfam" id="PF06831">
    <property type="entry name" value="H2TH"/>
    <property type="match status" value="1"/>
</dbReference>
<dbReference type="InterPro" id="IPR010979">
    <property type="entry name" value="Ribosomal_uS13-like_H2TH"/>
</dbReference>
<dbReference type="PROSITE" id="PS51068">
    <property type="entry name" value="FPG_CAT"/>
    <property type="match status" value="1"/>
</dbReference>
<sequence length="264" mass="29597">MPELPEVHNFKLYFDAAATGQTVASVTVHDDYIIRNMPGAVFADSLTGRTITGSLRRGKYLFANLDNGHALLLHFGMTGDLNLYQESTDRHKFERFALHFADGNVLGFNDPRKFARILYLEDRDAYIEEIKLGPDALNLTLSDWLATVSDRKSTIKGLLLNQSILAGVGNLYADEICYRTRIHPAARACDLSEAQLTAIHDETIAVMQYGVDHAPYYKDYPDDWFWHVWREEGKAGPGGVGEVKVMKVAGRTTYFVEGYQDGLA</sequence>
<keyword evidence="3" id="KW-0227">DNA damage</keyword>
<proteinExistence type="inferred from homology"/>
<evidence type="ECO:0000256" key="3">
    <source>
        <dbReference type="ARBA" id="ARBA00022763"/>
    </source>
</evidence>
<gene>
    <name evidence="11" type="ORF">CLV84_4029</name>
</gene>
<evidence type="ECO:0000259" key="10">
    <source>
        <dbReference type="PROSITE" id="PS51068"/>
    </source>
</evidence>
<dbReference type="GO" id="GO:0008534">
    <property type="term" value="F:oxidized purine nucleobase lesion DNA N-glycosylase activity"/>
    <property type="evidence" value="ECO:0007669"/>
    <property type="project" value="UniProtKB-EC"/>
</dbReference>
<dbReference type="AlphaFoldDB" id="A0A2S6I089"/>
<organism evidence="11 12">
    <name type="scientific">Neolewinella xylanilytica</name>
    <dbReference type="NCBI Taxonomy" id="1514080"/>
    <lineage>
        <taxon>Bacteria</taxon>
        <taxon>Pseudomonadati</taxon>
        <taxon>Bacteroidota</taxon>
        <taxon>Saprospiria</taxon>
        <taxon>Saprospirales</taxon>
        <taxon>Lewinellaceae</taxon>
        <taxon>Neolewinella</taxon>
    </lineage>
</organism>